<dbReference type="RefSeq" id="WP_343047782.1">
    <property type="nucleotide sequence ID" value="NZ_JACCAA010000001.1"/>
</dbReference>
<feature type="transmembrane region" description="Helical" evidence="7">
    <location>
        <begin position="112"/>
        <end position="133"/>
    </location>
</feature>
<keyword evidence="2" id="KW-0813">Transport</keyword>
<feature type="domain" description="Major facilitator superfamily (MFS) profile" evidence="8">
    <location>
        <begin position="21"/>
        <end position="503"/>
    </location>
</feature>
<evidence type="ECO:0000256" key="5">
    <source>
        <dbReference type="ARBA" id="ARBA00022989"/>
    </source>
</evidence>
<organism evidence="9 10">
    <name type="scientific">Nocardioides daedukensis</name>
    <dbReference type="NCBI Taxonomy" id="634462"/>
    <lineage>
        <taxon>Bacteria</taxon>
        <taxon>Bacillati</taxon>
        <taxon>Actinomycetota</taxon>
        <taxon>Actinomycetes</taxon>
        <taxon>Propionibacteriales</taxon>
        <taxon>Nocardioidaceae</taxon>
        <taxon>Nocardioides</taxon>
    </lineage>
</organism>
<reference evidence="9 10" key="1">
    <citation type="submission" date="2020-07" db="EMBL/GenBank/DDBJ databases">
        <title>Sequencing the genomes of 1000 actinobacteria strains.</title>
        <authorList>
            <person name="Klenk H.-P."/>
        </authorList>
    </citation>
    <scope>NUCLEOTIDE SEQUENCE [LARGE SCALE GENOMIC DNA]</scope>
    <source>
        <strain evidence="9 10">DSM 23819</strain>
    </source>
</reference>
<dbReference type="GO" id="GO:0005886">
    <property type="term" value="C:plasma membrane"/>
    <property type="evidence" value="ECO:0007669"/>
    <property type="project" value="UniProtKB-SubCell"/>
</dbReference>
<feature type="transmembrane region" description="Helical" evidence="7">
    <location>
        <begin position="480"/>
        <end position="502"/>
    </location>
</feature>
<evidence type="ECO:0000313" key="10">
    <source>
        <dbReference type="Proteomes" id="UP000540656"/>
    </source>
</evidence>
<dbReference type="PANTHER" id="PTHR42718">
    <property type="entry name" value="MAJOR FACILITATOR SUPERFAMILY MULTIDRUG TRANSPORTER MFSC"/>
    <property type="match status" value="1"/>
</dbReference>
<feature type="transmembrane region" description="Helical" evidence="7">
    <location>
        <begin position="207"/>
        <end position="226"/>
    </location>
</feature>
<evidence type="ECO:0000256" key="1">
    <source>
        <dbReference type="ARBA" id="ARBA00004651"/>
    </source>
</evidence>
<feature type="transmembrane region" description="Helical" evidence="7">
    <location>
        <begin position="407"/>
        <end position="428"/>
    </location>
</feature>
<keyword evidence="6 7" id="KW-0472">Membrane</keyword>
<protein>
    <submittedName>
        <fullName evidence="9">DHA2 family multidrug resistance protein-like MFS transporter</fullName>
    </submittedName>
</protein>
<dbReference type="InterPro" id="IPR020846">
    <property type="entry name" value="MFS_dom"/>
</dbReference>
<dbReference type="CDD" id="cd17321">
    <property type="entry name" value="MFS_MMR_MDR_like"/>
    <property type="match status" value="1"/>
</dbReference>
<dbReference type="EMBL" id="JACCAA010000001">
    <property type="protein sequence ID" value="NYG59217.1"/>
    <property type="molecule type" value="Genomic_DNA"/>
</dbReference>
<dbReference type="InterPro" id="IPR011701">
    <property type="entry name" value="MFS"/>
</dbReference>
<dbReference type="SUPFAM" id="SSF103473">
    <property type="entry name" value="MFS general substrate transporter"/>
    <property type="match status" value="1"/>
</dbReference>
<evidence type="ECO:0000256" key="4">
    <source>
        <dbReference type="ARBA" id="ARBA00022692"/>
    </source>
</evidence>
<dbReference type="AlphaFoldDB" id="A0A7Y9UQF3"/>
<dbReference type="PANTHER" id="PTHR42718:SF47">
    <property type="entry name" value="METHYL VIOLOGEN RESISTANCE PROTEIN SMVA"/>
    <property type="match status" value="1"/>
</dbReference>
<dbReference type="Gene3D" id="1.20.1720.10">
    <property type="entry name" value="Multidrug resistance protein D"/>
    <property type="match status" value="1"/>
</dbReference>
<dbReference type="Proteomes" id="UP000540656">
    <property type="component" value="Unassembled WGS sequence"/>
</dbReference>
<feature type="transmembrane region" description="Helical" evidence="7">
    <location>
        <begin position="336"/>
        <end position="355"/>
    </location>
</feature>
<evidence type="ECO:0000256" key="6">
    <source>
        <dbReference type="ARBA" id="ARBA00023136"/>
    </source>
</evidence>
<comment type="subcellular location">
    <subcellularLocation>
        <location evidence="1">Cell membrane</location>
        <topology evidence="1">Multi-pass membrane protein</topology>
    </subcellularLocation>
</comment>
<feature type="transmembrane region" description="Helical" evidence="7">
    <location>
        <begin position="145"/>
        <end position="167"/>
    </location>
</feature>
<dbReference type="Gene3D" id="1.20.1250.20">
    <property type="entry name" value="MFS general substrate transporter like domains"/>
    <property type="match status" value="1"/>
</dbReference>
<keyword evidence="3" id="KW-1003">Cell membrane</keyword>
<name>A0A7Y9UQF3_9ACTN</name>
<feature type="transmembrane region" description="Helical" evidence="7">
    <location>
        <begin position="238"/>
        <end position="257"/>
    </location>
</feature>
<keyword evidence="5 7" id="KW-1133">Transmembrane helix</keyword>
<proteinExistence type="predicted"/>
<evidence type="ECO:0000256" key="7">
    <source>
        <dbReference type="SAM" id="Phobius"/>
    </source>
</evidence>
<feature type="transmembrane region" description="Helical" evidence="7">
    <location>
        <begin position="308"/>
        <end position="329"/>
    </location>
</feature>
<gene>
    <name evidence="9" type="ORF">BJ980_002140</name>
</gene>
<dbReference type="Pfam" id="PF07690">
    <property type="entry name" value="MFS_1"/>
    <property type="match status" value="1"/>
</dbReference>
<evidence type="ECO:0000259" key="8">
    <source>
        <dbReference type="PROSITE" id="PS50850"/>
    </source>
</evidence>
<sequence length="506" mass="52134">MTIHQLEFAPEQLTRRARWAALGVLMLPVLLVSIDNTALSFAVPSLSRSLAPSGNQILWIIDIYPLVLAALLVTMGSLGDRFGRRRILLTGGIGFAAVSALAAFAPSAGWLIVARALLGIFGAMLMPATISLIRNIFTDATERRTAIAIWMSGFSAGAALGPIVGGWLLQHFWWGSIFLIAVPVLIPLLVLAPRLVPESRDPEPGPIDPAGIALVTGALGALVYAIKELATHGPTGTTMLIAAFGLACGIAFVRRMLVRRNPMLDVRLFANPIFSVALMVNLVSIFALVGFIYFLAQHLQLIAGHSPLEAALMMVPGLVVTVVLGLAAVPFVRRFGALPVMVVGVLLNAIGYLVVSALGHTGSGLALLVGFVVVCAGVGMAETVSNDLALSAVPPAKAGAASAVSETAYEVGAVLGTAVLGSLLNLAYRQGISVPVTVGESAAEQARATMGGAVEVAADLPTASADALLASAGHAFDSGVTLTAAIASVLCFAVALGAARILRGRV</sequence>
<evidence type="ECO:0000256" key="2">
    <source>
        <dbReference type="ARBA" id="ARBA00022448"/>
    </source>
</evidence>
<feature type="transmembrane region" description="Helical" evidence="7">
    <location>
        <begin position="56"/>
        <end position="75"/>
    </location>
</feature>
<evidence type="ECO:0000313" key="9">
    <source>
        <dbReference type="EMBL" id="NYG59217.1"/>
    </source>
</evidence>
<feature type="transmembrane region" description="Helical" evidence="7">
    <location>
        <begin position="173"/>
        <end position="195"/>
    </location>
</feature>
<keyword evidence="4 7" id="KW-0812">Transmembrane</keyword>
<dbReference type="InterPro" id="IPR036259">
    <property type="entry name" value="MFS_trans_sf"/>
</dbReference>
<feature type="transmembrane region" description="Helical" evidence="7">
    <location>
        <begin position="361"/>
        <end position="381"/>
    </location>
</feature>
<evidence type="ECO:0000256" key="3">
    <source>
        <dbReference type="ARBA" id="ARBA00022475"/>
    </source>
</evidence>
<feature type="transmembrane region" description="Helical" evidence="7">
    <location>
        <begin position="269"/>
        <end position="296"/>
    </location>
</feature>
<comment type="caution">
    <text evidence="9">The sequence shown here is derived from an EMBL/GenBank/DDBJ whole genome shotgun (WGS) entry which is preliminary data.</text>
</comment>
<feature type="transmembrane region" description="Helical" evidence="7">
    <location>
        <begin position="87"/>
        <end position="106"/>
    </location>
</feature>
<keyword evidence="10" id="KW-1185">Reference proteome</keyword>
<dbReference type="GO" id="GO:0022857">
    <property type="term" value="F:transmembrane transporter activity"/>
    <property type="evidence" value="ECO:0007669"/>
    <property type="project" value="InterPro"/>
</dbReference>
<dbReference type="PROSITE" id="PS50850">
    <property type="entry name" value="MFS"/>
    <property type="match status" value="1"/>
</dbReference>
<feature type="transmembrane region" description="Helical" evidence="7">
    <location>
        <begin position="20"/>
        <end position="44"/>
    </location>
</feature>
<accession>A0A7Y9UQF3</accession>